<proteinExistence type="predicted"/>
<protein>
    <recommendedName>
        <fullName evidence="2">FAM50A/XAP5 C-terminal domain-containing protein</fullName>
    </recommendedName>
</protein>
<dbReference type="Proteomes" id="UP000011761">
    <property type="component" value="Unassembled WGS sequence"/>
</dbReference>
<dbReference type="Pfam" id="PF04921">
    <property type="entry name" value="XAP5"/>
    <property type="match status" value="1"/>
</dbReference>
<feature type="domain" description="FAM50A/XAP5 C-terminal" evidence="2">
    <location>
        <begin position="185"/>
        <end position="369"/>
    </location>
</feature>
<reference evidence="3 4" key="1">
    <citation type="journal article" date="2012" name="PLoS Pathog.">
        <title>Diverse lifestyles and strategies of plant pathogenesis encoded in the genomes of eighteen Dothideomycetes fungi.</title>
        <authorList>
            <person name="Ohm R.A."/>
            <person name="Feau N."/>
            <person name="Henrissat B."/>
            <person name="Schoch C.L."/>
            <person name="Horwitz B.A."/>
            <person name="Barry K.W."/>
            <person name="Condon B.J."/>
            <person name="Copeland A.C."/>
            <person name="Dhillon B."/>
            <person name="Glaser F."/>
            <person name="Hesse C.N."/>
            <person name="Kosti I."/>
            <person name="LaButti K."/>
            <person name="Lindquist E.A."/>
            <person name="Lucas S."/>
            <person name="Salamov A.A."/>
            <person name="Bradshaw R.E."/>
            <person name="Ciuffetti L."/>
            <person name="Hamelin R.C."/>
            <person name="Kema G.H.J."/>
            <person name="Lawrence C."/>
            <person name="Scott J.A."/>
            <person name="Spatafora J.W."/>
            <person name="Turgeon B.G."/>
            <person name="de Wit P.J.G.M."/>
            <person name="Zhong S."/>
            <person name="Goodwin S.B."/>
            <person name="Grigoriev I.V."/>
        </authorList>
    </citation>
    <scope>NUCLEOTIDE SEQUENCE [LARGE SCALE GENOMIC DNA]</scope>
    <source>
        <strain evidence="3 4">UAMH 10762</strain>
    </source>
</reference>
<dbReference type="GO" id="GO:0005634">
    <property type="term" value="C:nucleus"/>
    <property type="evidence" value="ECO:0007669"/>
    <property type="project" value="InterPro"/>
</dbReference>
<dbReference type="PANTHER" id="PTHR12722">
    <property type="entry name" value="XAP-5 PROTEIN-RELATED"/>
    <property type="match status" value="1"/>
</dbReference>
<evidence type="ECO:0000313" key="4">
    <source>
        <dbReference type="Proteomes" id="UP000011761"/>
    </source>
</evidence>
<feature type="compositionally biased region" description="Polar residues" evidence="1">
    <location>
        <begin position="291"/>
        <end position="303"/>
    </location>
</feature>
<feature type="region of interest" description="Disordered" evidence="1">
    <location>
        <begin position="1"/>
        <end position="38"/>
    </location>
</feature>
<dbReference type="GO" id="GO:0006325">
    <property type="term" value="P:chromatin organization"/>
    <property type="evidence" value="ECO:0007669"/>
    <property type="project" value="TreeGrafter"/>
</dbReference>
<evidence type="ECO:0000313" key="3">
    <source>
        <dbReference type="EMBL" id="EMC91849.1"/>
    </source>
</evidence>
<dbReference type="EMBL" id="KB445563">
    <property type="protein sequence ID" value="EMC91849.1"/>
    <property type="molecule type" value="Genomic_DNA"/>
</dbReference>
<evidence type="ECO:0000256" key="1">
    <source>
        <dbReference type="SAM" id="MobiDB-lite"/>
    </source>
</evidence>
<keyword evidence="4" id="KW-1185">Reference proteome</keyword>
<dbReference type="HOGENOM" id="CLU_037985_0_0_1"/>
<dbReference type="AlphaFoldDB" id="M2MYU6"/>
<dbReference type="PANTHER" id="PTHR12722:SF0">
    <property type="entry name" value="PROTEIN FAM50A"/>
    <property type="match status" value="1"/>
</dbReference>
<dbReference type="OMA" id="DFIWVFL"/>
<accession>M2MYU6</accession>
<dbReference type="InterPro" id="IPR048337">
    <property type="entry name" value="FAM50A/XAP5_C"/>
</dbReference>
<feature type="region of interest" description="Disordered" evidence="1">
    <location>
        <begin position="52"/>
        <end position="154"/>
    </location>
</feature>
<dbReference type="eggNOG" id="KOG2894">
    <property type="taxonomic scope" value="Eukaryota"/>
</dbReference>
<feature type="region of interest" description="Disordered" evidence="1">
    <location>
        <begin position="283"/>
        <end position="303"/>
    </location>
</feature>
<sequence>MADTSTPSKPSSGSATPDTRFTSQVHTTEDLLKEQTYGLVHLSDFRKRRAEALEASLEGSPAPSSGAATPDGREPATKAGIKKRKKGVKRGGLSFGNDEEHDDTGMDGNNGERKSATPAQTDSDDTTTTTTTTTTATVKKGLKPNSSLAHQPKALTKSTVLRENALKDQLRRQYTALQEAVKQTDFILPFTFFNGKSAPGGICRMKKGDQIWLFLERARKVGAETRKDWARIGVDDLMVVRNDLIVPHHYDFHYFILNRSVGYKQKPIFAYSAEPTAATPAHLLPTTSTPNIEPTNTDPTSSNLLSTASSRKAAAAAAPRVIPDSELEGFTDDPATTKVVDRRWYERNKHIYPASMWEEFDPGRDYSKAGRKDAEGNAMFFGRS</sequence>
<dbReference type="KEGG" id="bcom:BAUCODRAFT_307758"/>
<dbReference type="OrthoDB" id="1562195at2759"/>
<dbReference type="RefSeq" id="XP_007681252.1">
    <property type="nucleotide sequence ID" value="XM_007683062.1"/>
</dbReference>
<name>M2MYU6_BAUPA</name>
<feature type="compositionally biased region" description="Polar residues" evidence="1">
    <location>
        <begin position="1"/>
        <end position="26"/>
    </location>
</feature>
<dbReference type="GeneID" id="19111308"/>
<dbReference type="InterPro" id="IPR007005">
    <property type="entry name" value="XAP5"/>
</dbReference>
<gene>
    <name evidence="3" type="ORF">BAUCODRAFT_307758</name>
</gene>
<feature type="compositionally biased region" description="Basic residues" evidence="1">
    <location>
        <begin position="80"/>
        <end position="89"/>
    </location>
</feature>
<feature type="compositionally biased region" description="Low complexity" evidence="1">
    <location>
        <begin position="116"/>
        <end position="137"/>
    </location>
</feature>
<organism evidence="3 4">
    <name type="scientific">Baudoinia panamericana (strain UAMH 10762)</name>
    <name type="common">Angels' share fungus</name>
    <name type="synonym">Baudoinia compniacensis (strain UAMH 10762)</name>
    <dbReference type="NCBI Taxonomy" id="717646"/>
    <lineage>
        <taxon>Eukaryota</taxon>
        <taxon>Fungi</taxon>
        <taxon>Dikarya</taxon>
        <taxon>Ascomycota</taxon>
        <taxon>Pezizomycotina</taxon>
        <taxon>Dothideomycetes</taxon>
        <taxon>Dothideomycetidae</taxon>
        <taxon>Mycosphaerellales</taxon>
        <taxon>Teratosphaeriaceae</taxon>
        <taxon>Baudoinia</taxon>
    </lineage>
</organism>
<evidence type="ECO:0000259" key="2">
    <source>
        <dbReference type="Pfam" id="PF04921"/>
    </source>
</evidence>
<dbReference type="STRING" id="717646.M2MYU6"/>